<sequence length="179" mass="20670">MRKTNLNELLPFPCVHNYTLFEDGTIFNEDNGKWIKGTSITKTNRYVKVHLGADHCSKFIPLHRLVAQAFIPNPNNYPQVNHKDGNRYNNSVGNLEWCTAKQNIRHCWGNGLHMEQHGELIGTHKLTTEEVLFIYKFRDSGLTPTQFKNRHKIDVSRGTIQNIWKGKSWARVTGAKKVK</sequence>
<dbReference type="Gene3D" id="3.90.75.20">
    <property type="match status" value="1"/>
</dbReference>
<feature type="domain" description="HNH nuclease" evidence="1">
    <location>
        <begin position="62"/>
        <end position="103"/>
    </location>
</feature>
<organism evidence="2">
    <name type="scientific">Caudovirales sp. ctVfb8</name>
    <dbReference type="NCBI Taxonomy" id="2825766"/>
    <lineage>
        <taxon>Viruses</taxon>
        <taxon>Duplodnaviria</taxon>
        <taxon>Heunggongvirae</taxon>
        <taxon>Uroviricota</taxon>
        <taxon>Caudoviricetes</taxon>
    </lineage>
</organism>
<dbReference type="Pfam" id="PF13392">
    <property type="entry name" value="HNH_3"/>
    <property type="match status" value="1"/>
</dbReference>
<evidence type="ECO:0000259" key="1">
    <source>
        <dbReference type="Pfam" id="PF13392"/>
    </source>
</evidence>
<keyword evidence="2" id="KW-0378">Hydrolase</keyword>
<dbReference type="EMBL" id="BK016189">
    <property type="protein sequence ID" value="DAG01233.1"/>
    <property type="molecule type" value="Genomic_DNA"/>
</dbReference>
<keyword evidence="2" id="KW-0540">Nuclease</keyword>
<protein>
    <submittedName>
        <fullName evidence="2">Homing endonuclease</fullName>
    </submittedName>
</protein>
<accession>A0A8S5V3C4</accession>
<keyword evidence="2" id="KW-0255">Endonuclease</keyword>
<reference evidence="2" key="1">
    <citation type="journal article" date="2021" name="Proc. Natl. Acad. Sci. U.S.A.">
        <title>A Catalog of Tens of Thousands of Viruses from Human Metagenomes Reveals Hidden Associations with Chronic Diseases.</title>
        <authorList>
            <person name="Tisza M.J."/>
            <person name="Buck C.B."/>
        </authorList>
    </citation>
    <scope>NUCLEOTIDE SEQUENCE</scope>
    <source>
        <strain evidence="2">CtVfb8</strain>
    </source>
</reference>
<dbReference type="InterPro" id="IPR044925">
    <property type="entry name" value="His-Me_finger_sf"/>
</dbReference>
<dbReference type="SUPFAM" id="SSF54060">
    <property type="entry name" value="His-Me finger endonucleases"/>
    <property type="match status" value="1"/>
</dbReference>
<evidence type="ECO:0000313" key="2">
    <source>
        <dbReference type="EMBL" id="DAG01233.1"/>
    </source>
</evidence>
<name>A0A8S5V3C4_9CAUD</name>
<dbReference type="GO" id="GO:0004519">
    <property type="term" value="F:endonuclease activity"/>
    <property type="evidence" value="ECO:0007669"/>
    <property type="project" value="UniProtKB-KW"/>
</dbReference>
<proteinExistence type="predicted"/>
<dbReference type="InterPro" id="IPR003615">
    <property type="entry name" value="HNH_nuc"/>
</dbReference>